<evidence type="ECO:0000313" key="2">
    <source>
        <dbReference type="EMBL" id="KZV21115.1"/>
    </source>
</evidence>
<evidence type="ECO:0000313" key="3">
    <source>
        <dbReference type="Proteomes" id="UP000250235"/>
    </source>
</evidence>
<accession>A0A2Z7AH14</accession>
<protein>
    <submittedName>
        <fullName evidence="2">Dr1-associated corepressor</fullName>
    </submittedName>
</protein>
<feature type="region of interest" description="Disordered" evidence="1">
    <location>
        <begin position="1"/>
        <end position="65"/>
    </location>
</feature>
<dbReference type="EMBL" id="KV014942">
    <property type="protein sequence ID" value="KZV21115.1"/>
    <property type="molecule type" value="Genomic_DNA"/>
</dbReference>
<name>A0A2Z7AH14_9LAMI</name>
<dbReference type="AlphaFoldDB" id="A0A2Z7AH14"/>
<organism evidence="2 3">
    <name type="scientific">Dorcoceras hygrometricum</name>
    <dbReference type="NCBI Taxonomy" id="472368"/>
    <lineage>
        <taxon>Eukaryota</taxon>
        <taxon>Viridiplantae</taxon>
        <taxon>Streptophyta</taxon>
        <taxon>Embryophyta</taxon>
        <taxon>Tracheophyta</taxon>
        <taxon>Spermatophyta</taxon>
        <taxon>Magnoliopsida</taxon>
        <taxon>eudicotyledons</taxon>
        <taxon>Gunneridae</taxon>
        <taxon>Pentapetalae</taxon>
        <taxon>asterids</taxon>
        <taxon>lamiids</taxon>
        <taxon>Lamiales</taxon>
        <taxon>Gesneriaceae</taxon>
        <taxon>Didymocarpoideae</taxon>
        <taxon>Trichosporeae</taxon>
        <taxon>Loxocarpinae</taxon>
        <taxon>Dorcoceras</taxon>
    </lineage>
</organism>
<gene>
    <name evidence="2" type="ORF">F511_28725</name>
</gene>
<dbReference type="Proteomes" id="UP000250235">
    <property type="component" value="Unassembled WGS sequence"/>
</dbReference>
<evidence type="ECO:0000256" key="1">
    <source>
        <dbReference type="SAM" id="MobiDB-lite"/>
    </source>
</evidence>
<feature type="compositionally biased region" description="Polar residues" evidence="1">
    <location>
        <begin position="27"/>
        <end position="52"/>
    </location>
</feature>
<reference evidence="2 3" key="1">
    <citation type="journal article" date="2015" name="Proc. Natl. Acad. Sci. U.S.A.">
        <title>The resurrection genome of Boea hygrometrica: A blueprint for survival of dehydration.</title>
        <authorList>
            <person name="Xiao L."/>
            <person name="Yang G."/>
            <person name="Zhang L."/>
            <person name="Yang X."/>
            <person name="Zhao S."/>
            <person name="Ji Z."/>
            <person name="Zhou Q."/>
            <person name="Hu M."/>
            <person name="Wang Y."/>
            <person name="Chen M."/>
            <person name="Xu Y."/>
            <person name="Jin H."/>
            <person name="Xiao X."/>
            <person name="Hu G."/>
            <person name="Bao F."/>
            <person name="Hu Y."/>
            <person name="Wan P."/>
            <person name="Li L."/>
            <person name="Deng X."/>
            <person name="Kuang T."/>
            <person name="Xiang C."/>
            <person name="Zhu J.K."/>
            <person name="Oliver M.J."/>
            <person name="He Y."/>
        </authorList>
    </citation>
    <scope>NUCLEOTIDE SEQUENCE [LARGE SCALE GENOMIC DNA]</scope>
    <source>
        <strain evidence="3">cv. XS01</strain>
    </source>
</reference>
<sequence length="114" mass="11989">MGNTDPNNKAGKEIRGQASLGGRHSNPVVTTPTIALDFSDTTQQPASHNVAPNQPRRRHPVHAAAAAASPEFIPANLEEENPSAPISSGLLVQADEGIPSPVVDLIDVVYRNLP</sequence>
<proteinExistence type="predicted"/>
<keyword evidence="3" id="KW-1185">Reference proteome</keyword>